<name>A0A7T0Q0K1_9CAUD</name>
<organism evidence="1 2">
    <name type="scientific">Pectobacterium phage Possum</name>
    <dbReference type="NCBI Taxonomy" id="2686301"/>
    <lineage>
        <taxon>Viruses</taxon>
        <taxon>Duplodnaviria</taxon>
        <taxon>Heunggongvirae</taxon>
        <taxon>Uroviricota</taxon>
        <taxon>Caudoviricetes</taxon>
        <taxon>Schitoviridae</taxon>
        <taxon>Cbunavirus</taxon>
        <taxon>Cbunavirus possum</taxon>
    </lineage>
</organism>
<evidence type="ECO:0000313" key="2">
    <source>
        <dbReference type="Proteomes" id="UP000594462"/>
    </source>
</evidence>
<evidence type="ECO:0000313" key="1">
    <source>
        <dbReference type="EMBL" id="QPL10850.1"/>
    </source>
</evidence>
<protein>
    <submittedName>
        <fullName evidence="1">Uncharacterized protein</fullName>
    </submittedName>
</protein>
<dbReference type="Proteomes" id="UP000594462">
    <property type="component" value="Segment"/>
</dbReference>
<accession>A0A7T0Q0K1</accession>
<proteinExistence type="predicted"/>
<sequence>MANYEVTLRHYIKDNTPSEITHISKPGEDCNAAIASLPKLVEGHYAKAALS</sequence>
<reference evidence="1 2" key="1">
    <citation type="submission" date="2019-12" db="EMBL/GenBank/DDBJ databases">
        <authorList>
            <person name="Shneider M.M."/>
            <person name="Evseev P.V."/>
            <person name="Lukianova A.A."/>
            <person name="Kabilov M.R."/>
            <person name="Miroshnikov K.A."/>
        </authorList>
    </citation>
    <scope>NUCLEOTIDE SEQUENCE [LARGE SCALE GENOMIC DNA]</scope>
</reference>
<gene>
    <name evidence="1" type="ORF">Possum_00009</name>
</gene>
<keyword evidence="2" id="KW-1185">Reference proteome</keyword>
<dbReference type="EMBL" id="MN812687">
    <property type="protein sequence ID" value="QPL10850.1"/>
    <property type="molecule type" value="Genomic_DNA"/>
</dbReference>